<dbReference type="AlphaFoldDB" id="A0A4D7DV28"/>
<dbReference type="Proteomes" id="UP000826513">
    <property type="component" value="Chromosome 1"/>
</dbReference>
<evidence type="ECO:0000313" key="3">
    <source>
        <dbReference type="EMBL" id="QCI98146.1"/>
    </source>
</evidence>
<protein>
    <recommendedName>
        <fullName evidence="2">SecDF P1 head subdomain domain-containing protein</fullName>
    </recommendedName>
</protein>
<reference evidence="3 5" key="1">
    <citation type="submission" date="2019-04" db="EMBL/GenBank/DDBJ databases">
        <title>Complete genome sequence of Agrobacterium larrymoorei CFBP5473.</title>
        <authorList>
            <person name="Haryono M."/>
            <person name="Chou L."/>
            <person name="Lin Y.-C."/>
            <person name="Lai E.-M."/>
            <person name="Kuo C.-H."/>
        </authorList>
    </citation>
    <scope>NUCLEOTIDE SEQUENCE [LARGE SCALE GENOMIC DNA]</scope>
    <source>
        <strain evidence="3 5">CFBP5473</strain>
    </source>
</reference>
<organism evidence="3 5">
    <name type="scientific">Agrobacterium larrymoorei</name>
    <dbReference type="NCBI Taxonomy" id="160699"/>
    <lineage>
        <taxon>Bacteria</taxon>
        <taxon>Pseudomonadati</taxon>
        <taxon>Pseudomonadota</taxon>
        <taxon>Alphaproteobacteria</taxon>
        <taxon>Hyphomicrobiales</taxon>
        <taxon>Rhizobiaceae</taxon>
        <taxon>Rhizobium/Agrobacterium group</taxon>
        <taxon>Agrobacterium</taxon>
    </lineage>
</organism>
<evidence type="ECO:0000256" key="1">
    <source>
        <dbReference type="SAM" id="SignalP"/>
    </source>
</evidence>
<keyword evidence="1" id="KW-0732">Signal</keyword>
<feature type="signal peptide" evidence="1">
    <location>
        <begin position="1"/>
        <end position="20"/>
    </location>
</feature>
<evidence type="ECO:0000313" key="6">
    <source>
        <dbReference type="Proteomes" id="UP000826513"/>
    </source>
</evidence>
<evidence type="ECO:0000259" key="2">
    <source>
        <dbReference type="Pfam" id="PF22599"/>
    </source>
</evidence>
<dbReference type="InterPro" id="IPR054384">
    <property type="entry name" value="SecDF_P1_head"/>
</dbReference>
<dbReference type="Gene3D" id="3.30.1360.200">
    <property type="match status" value="1"/>
</dbReference>
<proteinExistence type="predicted"/>
<name>A0A4D7DV28_9HYPH</name>
<dbReference type="OrthoDB" id="8414488at2"/>
<feature type="chain" id="PRO_5044606400" description="SecDF P1 head subdomain domain-containing protein" evidence="1">
    <location>
        <begin position="21"/>
        <end position="121"/>
    </location>
</feature>
<accession>A0A4D7DV28</accession>
<dbReference type="Proteomes" id="UP000298545">
    <property type="component" value="Chromosome circular"/>
</dbReference>
<dbReference type="EMBL" id="CP072167">
    <property type="protein sequence ID" value="QYA06401.1"/>
    <property type="molecule type" value="Genomic_DNA"/>
</dbReference>
<dbReference type="KEGG" id="alf:CFBP5473_09640"/>
<sequence>MRQLITAALTASFFASPALAQVVELRVADAQPMFDEASQEGSVLIRLDREGAKAFALFTRNHLQKPINILIDGQIRVTPIIREPIMTCYFPINGLKSASAAAALSARLASGRSVLTVAPAN</sequence>
<keyword evidence="6" id="KW-1185">Reference proteome</keyword>
<feature type="domain" description="SecDF P1 head subdomain" evidence="2">
    <location>
        <begin position="26"/>
        <end position="111"/>
    </location>
</feature>
<gene>
    <name evidence="3" type="ORF">CFBP5473_09640</name>
    <name evidence="4" type="ORF">J5285_10070</name>
</gene>
<evidence type="ECO:0000313" key="4">
    <source>
        <dbReference type="EMBL" id="QYA06401.1"/>
    </source>
</evidence>
<reference evidence="4 6" key="2">
    <citation type="submission" date="2021-03" db="EMBL/GenBank/DDBJ databases">
        <title>Rapid diversification of plasmids in a genus of pathogenic and nitrogen fixing bacteria.</title>
        <authorList>
            <person name="Weisberg A.J."/>
            <person name="Miller M."/>
            <person name="Ream W."/>
            <person name="Grunwald N.J."/>
            <person name="Chang J.H."/>
        </authorList>
    </citation>
    <scope>NUCLEOTIDE SEQUENCE [LARGE SCALE GENOMIC DNA]</scope>
    <source>
        <strain evidence="4 6">AF3.44</strain>
    </source>
</reference>
<dbReference type="Pfam" id="PF22599">
    <property type="entry name" value="SecDF_P1_head"/>
    <property type="match status" value="1"/>
</dbReference>
<evidence type="ECO:0000313" key="5">
    <source>
        <dbReference type="Proteomes" id="UP000298545"/>
    </source>
</evidence>
<dbReference type="RefSeq" id="WP_027675818.1">
    <property type="nucleotide sequence ID" value="NZ_CP039691.1"/>
</dbReference>
<dbReference type="EMBL" id="CP039691">
    <property type="protein sequence ID" value="QCI98146.1"/>
    <property type="molecule type" value="Genomic_DNA"/>
</dbReference>
<dbReference type="STRING" id="1367849.GCA_000518585_03097"/>